<dbReference type="PANTHER" id="PTHR11236">
    <property type="entry name" value="AMINOBENZOATE/ANTHRANILATE SYNTHASE"/>
    <property type="match status" value="1"/>
</dbReference>
<proteinExistence type="inferred from homology"/>
<evidence type="ECO:0000259" key="17">
    <source>
        <dbReference type="Pfam" id="PF04715"/>
    </source>
</evidence>
<evidence type="ECO:0000256" key="10">
    <source>
        <dbReference type="ARBA" id="ARBA00022842"/>
    </source>
</evidence>
<dbReference type="Gene3D" id="3.60.120.10">
    <property type="entry name" value="Anthranilate synthase"/>
    <property type="match status" value="1"/>
</dbReference>
<evidence type="ECO:0000256" key="13">
    <source>
        <dbReference type="ARBA" id="ARBA00025634"/>
    </source>
</evidence>
<protein>
    <recommendedName>
        <fullName evidence="6 15">Anthranilate synthase component 1</fullName>
        <ecNumber evidence="5 15">4.1.3.27</ecNumber>
    </recommendedName>
</protein>
<gene>
    <name evidence="15" type="primary">trpE</name>
    <name evidence="18" type="ORF">FZO89_12990</name>
</gene>
<dbReference type="UniPathway" id="UPA00035">
    <property type="reaction ID" value="UER00040"/>
</dbReference>
<comment type="catalytic activity">
    <reaction evidence="14 15">
        <text>chorismate + L-glutamine = anthranilate + pyruvate + L-glutamate + H(+)</text>
        <dbReference type="Rhea" id="RHEA:21732"/>
        <dbReference type="ChEBI" id="CHEBI:15361"/>
        <dbReference type="ChEBI" id="CHEBI:15378"/>
        <dbReference type="ChEBI" id="CHEBI:16567"/>
        <dbReference type="ChEBI" id="CHEBI:29748"/>
        <dbReference type="ChEBI" id="CHEBI:29985"/>
        <dbReference type="ChEBI" id="CHEBI:58359"/>
        <dbReference type="EC" id="4.1.3.27"/>
    </reaction>
</comment>
<sequence length="501" mass="54724">MSPQVESPQAAFERQAAEGHTRIPVVREVLSDLDTPLSVYLKLADGPHTYLFESVEGGERFGRYSIIGLPATRVYAFHGQTLTVSEHGEVVEQREVDDPFAEVERLRVEHSVPRVPGLPGFTGGLVGWFGFECIEYIEPRLRANANRDELGTPDILLMLSEDVAVFDNLKGRLYLVVHADPREPQAFARASRRLDALAHRLRHGGAGYPETLRPEALDEAHFESGFTREGFLAAVARAKDYIAAGDAFQVVLSQRMSVPFNARPVDVYRALRAMNPSPYMYFLDVGGTQVVGSSPEILVRLQHGGDGGAEVTVRPIAGTRPRGATHEEDLALEAELLADPKERAEHLMLIDLGRNDVGHVSVAGSVKVGDSFVIERYSHVMHIVSEVTGRLKPGLSYADVLRATFPAGTVSGAPKIRALEIIRELEPVKRNVYAGAIGYIGWHGDADTAIAIRTAVIQDGRLHVQAGAGIVHDSDPQTEWDETMNKGRALFRAVAEAAKGL</sequence>
<dbReference type="PANTHER" id="PTHR11236:SF48">
    <property type="entry name" value="ISOCHORISMATE SYNTHASE MENF"/>
    <property type="match status" value="1"/>
</dbReference>
<keyword evidence="12 15" id="KW-0456">Lyase</keyword>
<evidence type="ECO:0000256" key="11">
    <source>
        <dbReference type="ARBA" id="ARBA00023141"/>
    </source>
</evidence>
<keyword evidence="7 15" id="KW-0028">Amino-acid biosynthesis</keyword>
<dbReference type="EMBL" id="VTFT01000001">
    <property type="protein sequence ID" value="TYT27099.1"/>
    <property type="molecule type" value="Genomic_DNA"/>
</dbReference>
<name>A0A5D4XRA6_9GAMM</name>
<keyword evidence="8 15" id="KW-0479">Metal-binding</keyword>
<dbReference type="PRINTS" id="PR00095">
    <property type="entry name" value="ANTSNTHASEI"/>
</dbReference>
<comment type="function">
    <text evidence="13 15">Part of a heterotetrameric complex that catalyzes the two-step biosynthesis of anthranilate, an intermediate in the biosynthesis of L-tryptophan. In the first step, the glutamine-binding beta subunit (TrpG) of anthranilate synthase (AS) provides the glutamine amidotransferase activity which generates ammonia as a substrate that, along with chorismate, is used in the second step, catalyzed by the large alpha subunit of AS (TrpE) to produce anthranilate. In the absence of TrpG, TrpE can synthesize anthranilate directly from chorismate and high concentrations of ammonia.</text>
</comment>
<dbReference type="AlphaFoldDB" id="A0A5D4XRA6"/>
<comment type="caution">
    <text evidence="18">The sequence shown here is derived from an EMBL/GenBank/DDBJ whole genome shotgun (WGS) entry which is preliminary data.</text>
</comment>
<comment type="cofactor">
    <cofactor evidence="1 15">
        <name>Mg(2+)</name>
        <dbReference type="ChEBI" id="CHEBI:18420"/>
    </cofactor>
</comment>
<reference evidence="18 19" key="1">
    <citation type="submission" date="2019-08" db="EMBL/GenBank/DDBJ databases">
        <title>Luteimonas viscosus sp. nov., isolated from soil of a sunflower field.</title>
        <authorList>
            <person name="Jianli Z."/>
            <person name="Ying Z."/>
        </authorList>
    </citation>
    <scope>NUCLEOTIDE SEQUENCE [LARGE SCALE GENOMIC DNA]</scope>
    <source>
        <strain evidence="18 19">XBU10</strain>
    </source>
</reference>
<dbReference type="InterPro" id="IPR005256">
    <property type="entry name" value="Anth_synth_I_PabB"/>
</dbReference>
<evidence type="ECO:0000313" key="18">
    <source>
        <dbReference type="EMBL" id="TYT27099.1"/>
    </source>
</evidence>
<evidence type="ECO:0000256" key="7">
    <source>
        <dbReference type="ARBA" id="ARBA00022605"/>
    </source>
</evidence>
<dbReference type="GO" id="GO:0004049">
    <property type="term" value="F:anthranilate synthase activity"/>
    <property type="evidence" value="ECO:0007669"/>
    <property type="project" value="UniProtKB-EC"/>
</dbReference>
<dbReference type="Proteomes" id="UP000324973">
    <property type="component" value="Unassembled WGS sequence"/>
</dbReference>
<dbReference type="InterPro" id="IPR019999">
    <property type="entry name" value="Anth_synth_I-like"/>
</dbReference>
<dbReference type="GO" id="GO:0046872">
    <property type="term" value="F:metal ion binding"/>
    <property type="evidence" value="ECO:0007669"/>
    <property type="project" value="UniProtKB-KW"/>
</dbReference>
<dbReference type="OrthoDB" id="9803598at2"/>
<accession>A0A5D4XRA6</accession>
<keyword evidence="19" id="KW-1185">Reference proteome</keyword>
<evidence type="ECO:0000256" key="14">
    <source>
        <dbReference type="ARBA" id="ARBA00047683"/>
    </source>
</evidence>
<dbReference type="RefSeq" id="WP_149103653.1">
    <property type="nucleotide sequence ID" value="NZ_VTFT01000001.1"/>
</dbReference>
<dbReference type="SUPFAM" id="SSF56322">
    <property type="entry name" value="ADC synthase"/>
    <property type="match status" value="1"/>
</dbReference>
<evidence type="ECO:0000259" key="16">
    <source>
        <dbReference type="Pfam" id="PF00425"/>
    </source>
</evidence>
<dbReference type="NCBIfam" id="TIGR00564">
    <property type="entry name" value="trpE_most"/>
    <property type="match status" value="1"/>
</dbReference>
<feature type="domain" description="Anthranilate synthase component I N-terminal" evidence="17">
    <location>
        <begin position="32"/>
        <end position="175"/>
    </location>
</feature>
<evidence type="ECO:0000256" key="6">
    <source>
        <dbReference type="ARBA" id="ARBA00020653"/>
    </source>
</evidence>
<dbReference type="EC" id="4.1.3.27" evidence="5 15"/>
<keyword evidence="9 15" id="KW-0822">Tryptophan biosynthesis</keyword>
<dbReference type="Pfam" id="PF00425">
    <property type="entry name" value="Chorismate_bind"/>
    <property type="match status" value="1"/>
</dbReference>
<comment type="pathway">
    <text evidence="2 15">Amino-acid biosynthesis; L-tryptophan biosynthesis; L-tryptophan from chorismate: step 1/5.</text>
</comment>
<evidence type="ECO:0000313" key="19">
    <source>
        <dbReference type="Proteomes" id="UP000324973"/>
    </source>
</evidence>
<evidence type="ECO:0000256" key="1">
    <source>
        <dbReference type="ARBA" id="ARBA00001946"/>
    </source>
</evidence>
<dbReference type="GO" id="GO:0000162">
    <property type="term" value="P:L-tryptophan biosynthetic process"/>
    <property type="evidence" value="ECO:0007669"/>
    <property type="project" value="UniProtKB-UniPathway"/>
</dbReference>
<dbReference type="InterPro" id="IPR005801">
    <property type="entry name" value="ADC_synthase"/>
</dbReference>
<evidence type="ECO:0000256" key="5">
    <source>
        <dbReference type="ARBA" id="ARBA00012266"/>
    </source>
</evidence>
<feature type="domain" description="Chorismate-utilising enzyme C-terminal" evidence="16">
    <location>
        <begin position="228"/>
        <end position="486"/>
    </location>
</feature>
<comment type="similarity">
    <text evidence="3 15">Belongs to the anthranilate synthase component I family.</text>
</comment>
<comment type="subunit">
    <text evidence="4 15">Heterotetramer consisting of two non-identical subunits: a beta subunit (TrpG) and a large alpha subunit (TrpE).</text>
</comment>
<dbReference type="InterPro" id="IPR015890">
    <property type="entry name" value="Chorismate_C"/>
</dbReference>
<organism evidence="18 19">
    <name type="scientific">Luteimonas viscosa</name>
    <dbReference type="NCBI Taxonomy" id="1132694"/>
    <lineage>
        <taxon>Bacteria</taxon>
        <taxon>Pseudomonadati</taxon>
        <taxon>Pseudomonadota</taxon>
        <taxon>Gammaproteobacteria</taxon>
        <taxon>Lysobacterales</taxon>
        <taxon>Lysobacteraceae</taxon>
        <taxon>Luteimonas</taxon>
    </lineage>
</organism>
<evidence type="ECO:0000256" key="3">
    <source>
        <dbReference type="ARBA" id="ARBA00009562"/>
    </source>
</evidence>
<keyword evidence="10 15" id="KW-0460">Magnesium</keyword>
<dbReference type="Pfam" id="PF04715">
    <property type="entry name" value="Anth_synt_I_N"/>
    <property type="match status" value="1"/>
</dbReference>
<evidence type="ECO:0000256" key="12">
    <source>
        <dbReference type="ARBA" id="ARBA00023239"/>
    </source>
</evidence>
<evidence type="ECO:0000256" key="4">
    <source>
        <dbReference type="ARBA" id="ARBA00011575"/>
    </source>
</evidence>
<evidence type="ECO:0000256" key="8">
    <source>
        <dbReference type="ARBA" id="ARBA00022723"/>
    </source>
</evidence>
<evidence type="ECO:0000256" key="9">
    <source>
        <dbReference type="ARBA" id="ARBA00022822"/>
    </source>
</evidence>
<evidence type="ECO:0000256" key="15">
    <source>
        <dbReference type="RuleBase" id="RU364045"/>
    </source>
</evidence>
<dbReference type="InterPro" id="IPR006805">
    <property type="entry name" value="Anth_synth_I_N"/>
</dbReference>
<evidence type="ECO:0000256" key="2">
    <source>
        <dbReference type="ARBA" id="ARBA00004873"/>
    </source>
</evidence>
<keyword evidence="11 15" id="KW-0057">Aromatic amino acid biosynthesis</keyword>